<gene>
    <name evidence="2" type="ORF">JR316_003317</name>
</gene>
<dbReference type="EMBL" id="JAFIQS010000003">
    <property type="protein sequence ID" value="KAG5171232.1"/>
    <property type="molecule type" value="Genomic_DNA"/>
</dbReference>
<reference evidence="2" key="1">
    <citation type="submission" date="2021-02" db="EMBL/GenBank/DDBJ databases">
        <title>Psilocybe cubensis genome.</title>
        <authorList>
            <person name="Mckernan K.J."/>
            <person name="Crawford S."/>
            <person name="Trippe A."/>
            <person name="Kane L.T."/>
            <person name="Mclaughlin S."/>
        </authorList>
    </citation>
    <scope>NUCLEOTIDE SEQUENCE [LARGE SCALE GENOMIC DNA]</scope>
    <source>
        <strain evidence="2">MGC-MH-2018</strain>
    </source>
</reference>
<sequence>MSQSATNPSEQVVTQNQRLFNKYANVFKTADPVHFVSHTRKLATWLSDYKAYYDDARPEIVRLLMIAQNAVKAHLGIQDIQTPFRAADYPNDIMVLAYVQLVAAVEPFTSYFSREPGILAHVQEITATIHAPRTLTLQNQTVSYCTSAQPSMPEVDPTRSNDSDPDVMIIEKPPGFKDAKSVQITPSSSNTISRKPSATLTKPKIKKRKTIDFNVLVDYDLKGLEEKKGGKASGDSDASKAASEVQPSVTPHADHQADAELSVVHQESQNAYIPAGEPPKEKEEPFNVASIPLIDLQKVSEPNVQDANISMSLPLDSPQQFTVAVISTSAVETTSKGVTAPERSVNEASVPLINSEGQQSDDIQANQAEQTQPIFITRVPSTESGEITENDIENIDESAPTVDEPPADANQPSDEASTTGPPSQCAKDPAPHQTCKDPTSTRSSKEPFPSQLSDDSDSIDSPDAGKFGSKRIQIITQQVGGNVVSGIRSRFTLTEDYYERILKWAHYQAAAGADTKLADDALCITIGSYMIDDLKEFAQAGNCDSFEAQISFCPCKWPQEGLSLEYNDDQYIPLSPPLRVTPENLFDICPFVQKGANEIILRQRTDLTQYMFTLQAHYPTKAQIFQVKQNHKKQKEWSEWVETVTRPLTFHFAS</sequence>
<feature type="region of interest" description="Disordered" evidence="1">
    <location>
        <begin position="226"/>
        <end position="257"/>
    </location>
</feature>
<evidence type="ECO:0000313" key="2">
    <source>
        <dbReference type="EMBL" id="KAG5171232.1"/>
    </source>
</evidence>
<feature type="compositionally biased region" description="Polar residues" evidence="1">
    <location>
        <begin position="182"/>
        <end position="198"/>
    </location>
</feature>
<feature type="compositionally biased region" description="Low complexity" evidence="1">
    <location>
        <begin position="233"/>
        <end position="243"/>
    </location>
</feature>
<comment type="caution">
    <text evidence="2">The sequence shown here is derived from an EMBL/GenBank/DDBJ whole genome shotgun (WGS) entry which is preliminary data.</text>
</comment>
<feature type="region of interest" description="Disordered" evidence="1">
    <location>
        <begin position="397"/>
        <end position="465"/>
    </location>
</feature>
<dbReference type="OrthoDB" id="3040699at2759"/>
<dbReference type="AlphaFoldDB" id="A0A8H7Y1T1"/>
<protein>
    <submittedName>
        <fullName evidence="2">Uncharacterized protein</fullName>
    </submittedName>
</protein>
<proteinExistence type="predicted"/>
<organism evidence="2">
    <name type="scientific">Psilocybe cubensis</name>
    <name type="common">Psychedelic mushroom</name>
    <name type="synonym">Stropharia cubensis</name>
    <dbReference type="NCBI Taxonomy" id="181762"/>
    <lineage>
        <taxon>Eukaryota</taxon>
        <taxon>Fungi</taxon>
        <taxon>Dikarya</taxon>
        <taxon>Basidiomycota</taxon>
        <taxon>Agaricomycotina</taxon>
        <taxon>Agaricomycetes</taxon>
        <taxon>Agaricomycetidae</taxon>
        <taxon>Agaricales</taxon>
        <taxon>Agaricineae</taxon>
        <taxon>Strophariaceae</taxon>
        <taxon>Psilocybe</taxon>
    </lineage>
</organism>
<accession>A0A8H7Y1T1</accession>
<evidence type="ECO:0000256" key="1">
    <source>
        <dbReference type="SAM" id="MobiDB-lite"/>
    </source>
</evidence>
<feature type="region of interest" description="Disordered" evidence="1">
    <location>
        <begin position="178"/>
        <end position="198"/>
    </location>
</feature>
<feature type="region of interest" description="Disordered" evidence="1">
    <location>
        <begin position="147"/>
        <end position="166"/>
    </location>
</feature>
<name>A0A8H7Y1T1_PSICU</name>
<feature type="compositionally biased region" description="Polar residues" evidence="1">
    <location>
        <begin position="410"/>
        <end position="422"/>
    </location>
</feature>